<protein>
    <submittedName>
        <fullName evidence="1">Pyridinium-3,5-biscarboxylic acid mononucleotide sulfurtransferase</fullName>
        <ecNumber evidence="1">2.8.1.-</ecNumber>
    </submittedName>
</protein>
<dbReference type="EC" id="2.8.1.-" evidence="1"/>
<proteinExistence type="predicted"/>
<sequence>MYRPGAQAAHELGLVSPLYEVGMTKADIREAAKELGLETWNKASNSCLATRFPYGTELTEENFKKVEAAELLISKKEIPSGRVRLHGDIARIEIPKAEFSKFMTDESLIENIKEIGFRYVTLDLEGFRSGSMD</sequence>
<evidence type="ECO:0000313" key="1">
    <source>
        <dbReference type="EMBL" id="MPN44589.1"/>
    </source>
</evidence>
<dbReference type="InterPro" id="IPR052188">
    <property type="entry name" value="Ni-pincer_cofactor_biosynth"/>
</dbReference>
<accession>A0A645I2E5</accession>
<name>A0A645I2E5_9ZZZZ</name>
<organism evidence="1">
    <name type="scientific">bioreactor metagenome</name>
    <dbReference type="NCBI Taxonomy" id="1076179"/>
    <lineage>
        <taxon>unclassified sequences</taxon>
        <taxon>metagenomes</taxon>
        <taxon>ecological metagenomes</taxon>
    </lineage>
</organism>
<gene>
    <name evidence="1" type="primary">larE_24</name>
    <name evidence="1" type="ORF">SDC9_192154</name>
</gene>
<keyword evidence="1" id="KW-0808">Transferase</keyword>
<comment type="caution">
    <text evidence="1">The sequence shown here is derived from an EMBL/GenBank/DDBJ whole genome shotgun (WGS) entry which is preliminary data.</text>
</comment>
<dbReference type="Gene3D" id="3.40.50.620">
    <property type="entry name" value="HUPs"/>
    <property type="match status" value="1"/>
</dbReference>
<dbReference type="PANTHER" id="PTHR43169:SF2">
    <property type="entry name" value="NAD_GMP SYNTHASE DOMAIN-CONTAINING PROTEIN"/>
    <property type="match status" value="1"/>
</dbReference>
<reference evidence="1" key="1">
    <citation type="submission" date="2019-08" db="EMBL/GenBank/DDBJ databases">
        <authorList>
            <person name="Kucharzyk K."/>
            <person name="Murdoch R.W."/>
            <person name="Higgins S."/>
            <person name="Loffler F."/>
        </authorList>
    </citation>
    <scope>NUCLEOTIDE SEQUENCE</scope>
</reference>
<dbReference type="AlphaFoldDB" id="A0A645I2E5"/>
<dbReference type="PANTHER" id="PTHR43169">
    <property type="entry name" value="EXSB FAMILY PROTEIN"/>
    <property type="match status" value="1"/>
</dbReference>
<dbReference type="InterPro" id="IPR014729">
    <property type="entry name" value="Rossmann-like_a/b/a_fold"/>
</dbReference>
<dbReference type="EMBL" id="VSSQ01103825">
    <property type="protein sequence ID" value="MPN44589.1"/>
    <property type="molecule type" value="Genomic_DNA"/>
</dbReference>
<dbReference type="GO" id="GO:0016740">
    <property type="term" value="F:transferase activity"/>
    <property type="evidence" value="ECO:0007669"/>
    <property type="project" value="UniProtKB-KW"/>
</dbReference>
<dbReference type="SUPFAM" id="SSF52402">
    <property type="entry name" value="Adenine nucleotide alpha hydrolases-like"/>
    <property type="match status" value="1"/>
</dbReference>